<comment type="caution">
    <text evidence="1">The sequence shown here is derived from an EMBL/GenBank/DDBJ whole genome shotgun (WGS) entry which is preliminary data.</text>
</comment>
<dbReference type="Gene3D" id="1.10.1510.10">
    <property type="entry name" value="Uncharacterised protein YqeY/AIM41 PF09424, N-terminal domain"/>
    <property type="match status" value="1"/>
</dbReference>
<dbReference type="PANTHER" id="PTHR28055:SF1">
    <property type="entry name" value="ALTERED INHERITANCE OF MITOCHONDRIA PROTEIN 41, MITOCHONDRIAL"/>
    <property type="match status" value="1"/>
</dbReference>
<name>A0ABT6Q0J1_9PROT</name>
<dbReference type="InterPro" id="IPR003789">
    <property type="entry name" value="Asn/Gln_tRNA_amidoTrase-B-like"/>
</dbReference>
<dbReference type="SUPFAM" id="SSF89095">
    <property type="entry name" value="GatB/YqeY motif"/>
    <property type="match status" value="1"/>
</dbReference>
<reference evidence="1" key="1">
    <citation type="submission" date="2023-05" db="EMBL/GenBank/DDBJ databases">
        <title>Whole genome sequence of Commensalibacter sp.</title>
        <authorList>
            <person name="Charoenyingcharoen P."/>
            <person name="Yukphan P."/>
        </authorList>
    </citation>
    <scope>NUCLEOTIDE SEQUENCE</scope>
    <source>
        <strain evidence="1">TBRC 16381</strain>
    </source>
</reference>
<accession>A0ABT6Q0J1</accession>
<keyword evidence="2" id="KW-1185">Reference proteome</keyword>
<evidence type="ECO:0000313" key="2">
    <source>
        <dbReference type="Proteomes" id="UP001431634"/>
    </source>
</evidence>
<organism evidence="1 2">
    <name type="scientific">Commensalibacter oyaizuii</name>
    <dbReference type="NCBI Taxonomy" id="3043873"/>
    <lineage>
        <taxon>Bacteria</taxon>
        <taxon>Pseudomonadati</taxon>
        <taxon>Pseudomonadota</taxon>
        <taxon>Alphaproteobacteria</taxon>
        <taxon>Acetobacterales</taxon>
        <taxon>Acetobacteraceae</taxon>
    </lineage>
</organism>
<dbReference type="Pfam" id="PF09424">
    <property type="entry name" value="YqeY"/>
    <property type="match status" value="1"/>
</dbReference>
<evidence type="ECO:0000313" key="1">
    <source>
        <dbReference type="EMBL" id="MDI2090634.1"/>
    </source>
</evidence>
<protein>
    <submittedName>
        <fullName evidence="1">GatB/YqeY domain-containing protein</fullName>
    </submittedName>
</protein>
<dbReference type="Gene3D" id="1.10.10.410">
    <property type="match status" value="1"/>
</dbReference>
<proteinExistence type="predicted"/>
<dbReference type="InterPro" id="IPR042184">
    <property type="entry name" value="YqeY/Aim41_N"/>
</dbReference>
<dbReference type="InterPro" id="IPR023168">
    <property type="entry name" value="GatB_Yqey_C_2"/>
</dbReference>
<dbReference type="Proteomes" id="UP001431634">
    <property type="component" value="Unassembled WGS sequence"/>
</dbReference>
<gene>
    <name evidence="1" type="ORF">QJV27_04425</name>
</gene>
<dbReference type="RefSeq" id="WP_281447766.1">
    <property type="nucleotide sequence ID" value="NZ_JASBAO010000001.1"/>
</dbReference>
<dbReference type="PANTHER" id="PTHR28055">
    <property type="entry name" value="ALTERED INHERITANCE OF MITOCHONDRIA PROTEIN 41, MITOCHONDRIAL"/>
    <property type="match status" value="1"/>
</dbReference>
<dbReference type="EMBL" id="JASBAO010000001">
    <property type="protein sequence ID" value="MDI2090634.1"/>
    <property type="molecule type" value="Genomic_DNA"/>
</dbReference>
<dbReference type="InterPro" id="IPR019004">
    <property type="entry name" value="YqeY/Aim41"/>
</dbReference>
<sequence length="151" mass="16854">MDLRERFKEELKVAMKAKEAEKVSILRMIGAKLKDLDINARPKGIDAVAEDEIITMLKGMIKSRRESIEMYKQAGRNELVEKEEAEIAVIETFLPAQLDDAGIQKAVDEAVAKTDASSIKDMGKVMAYLKEHYGAVLDFSKVNPLVKAKLS</sequence>